<dbReference type="InterPro" id="IPR036390">
    <property type="entry name" value="WH_DNA-bd_sf"/>
</dbReference>
<evidence type="ECO:0000256" key="2">
    <source>
        <dbReference type="ARBA" id="ARBA00023015"/>
    </source>
</evidence>
<dbReference type="PANTHER" id="PTHR30537">
    <property type="entry name" value="HTH-TYPE TRANSCRIPTIONAL REGULATOR"/>
    <property type="match status" value="1"/>
</dbReference>
<dbReference type="SUPFAM" id="SSF53850">
    <property type="entry name" value="Periplasmic binding protein-like II"/>
    <property type="match status" value="1"/>
</dbReference>
<keyword evidence="7" id="KW-1185">Reference proteome</keyword>
<sequence length="312" mass="33954">MDRLQSMRVFQEVVDEGGFAAAARKLDLTPAAVTRLVSDLERHLGVRLLQRTTRRLSLTPAGEAYLQRLRPILGDIEEADAIAHAHSREMSGTVRVLALPGIATHIIAPAIPEFQLRYPEVVLELHVHDVVDPDVEDYDLTVVTGGVPIHSSAVARTVVASEAVFCAAPAYLERFGEPASPQDLGAHRWLRVRTPGMRLRAMTLIDPTQRDRTLEVEVPAVVHSNHMDTLLRATIAGAGISSQPAGLIAPLLKSGELKRVLAPWVTGRMSIVVAVPTRKYMPARTRAFVDHLVESTQQALADLELARTAAGA</sequence>
<evidence type="ECO:0000259" key="5">
    <source>
        <dbReference type="PROSITE" id="PS50931"/>
    </source>
</evidence>
<organism evidence="6 7">
    <name type="scientific">Ramlibacter monticola</name>
    <dbReference type="NCBI Taxonomy" id="1926872"/>
    <lineage>
        <taxon>Bacteria</taxon>
        <taxon>Pseudomonadati</taxon>
        <taxon>Pseudomonadota</taxon>
        <taxon>Betaproteobacteria</taxon>
        <taxon>Burkholderiales</taxon>
        <taxon>Comamonadaceae</taxon>
        <taxon>Ramlibacter</taxon>
    </lineage>
</organism>
<keyword evidence="2" id="KW-0805">Transcription regulation</keyword>
<dbReference type="FunFam" id="1.10.10.10:FF:000001">
    <property type="entry name" value="LysR family transcriptional regulator"/>
    <property type="match status" value="1"/>
</dbReference>
<dbReference type="Pfam" id="PF00126">
    <property type="entry name" value="HTH_1"/>
    <property type="match status" value="1"/>
</dbReference>
<dbReference type="RefSeq" id="WP_201673212.1">
    <property type="nucleotide sequence ID" value="NZ_JAEQNE010000001.1"/>
</dbReference>
<dbReference type="Gene3D" id="1.10.10.10">
    <property type="entry name" value="Winged helix-like DNA-binding domain superfamily/Winged helix DNA-binding domain"/>
    <property type="match status" value="1"/>
</dbReference>
<evidence type="ECO:0000313" key="6">
    <source>
        <dbReference type="EMBL" id="MBL0390619.1"/>
    </source>
</evidence>
<dbReference type="Pfam" id="PF03466">
    <property type="entry name" value="LysR_substrate"/>
    <property type="match status" value="1"/>
</dbReference>
<gene>
    <name evidence="6" type="ORF">JJ685_05625</name>
</gene>
<dbReference type="InterPro" id="IPR036388">
    <property type="entry name" value="WH-like_DNA-bd_sf"/>
</dbReference>
<feature type="domain" description="HTH lysR-type" evidence="5">
    <location>
        <begin position="1"/>
        <end position="59"/>
    </location>
</feature>
<dbReference type="AlphaFoldDB" id="A0A937CSI1"/>
<comment type="caution">
    <text evidence="6">The sequence shown here is derived from an EMBL/GenBank/DDBJ whole genome shotgun (WGS) entry which is preliminary data.</text>
</comment>
<accession>A0A937CSI1</accession>
<evidence type="ECO:0000256" key="4">
    <source>
        <dbReference type="ARBA" id="ARBA00023163"/>
    </source>
</evidence>
<reference evidence="6 7" key="1">
    <citation type="journal article" date="2017" name="Int. J. Syst. Evol. Microbiol.">
        <title>Ramlibacter monticola sp. nov., isolated from forest soil.</title>
        <authorList>
            <person name="Chaudhary D.K."/>
            <person name="Kim J."/>
        </authorList>
    </citation>
    <scope>NUCLEOTIDE SEQUENCE [LARGE SCALE GENOMIC DNA]</scope>
    <source>
        <strain evidence="6 7">KACC 19175</strain>
    </source>
</reference>
<protein>
    <submittedName>
        <fullName evidence="6">LysR family transcriptional regulator</fullName>
    </submittedName>
</protein>
<evidence type="ECO:0000256" key="3">
    <source>
        <dbReference type="ARBA" id="ARBA00023125"/>
    </source>
</evidence>
<keyword evidence="3" id="KW-0238">DNA-binding</keyword>
<evidence type="ECO:0000256" key="1">
    <source>
        <dbReference type="ARBA" id="ARBA00009437"/>
    </source>
</evidence>
<dbReference type="CDD" id="cd08422">
    <property type="entry name" value="PBP2_CrgA_like"/>
    <property type="match status" value="1"/>
</dbReference>
<dbReference type="SUPFAM" id="SSF46785">
    <property type="entry name" value="Winged helix' DNA-binding domain"/>
    <property type="match status" value="1"/>
</dbReference>
<comment type="similarity">
    <text evidence="1">Belongs to the LysR transcriptional regulatory family.</text>
</comment>
<dbReference type="PROSITE" id="PS50931">
    <property type="entry name" value="HTH_LYSR"/>
    <property type="match status" value="1"/>
</dbReference>
<dbReference type="InterPro" id="IPR005119">
    <property type="entry name" value="LysR_subst-bd"/>
</dbReference>
<dbReference type="Proteomes" id="UP000599109">
    <property type="component" value="Unassembled WGS sequence"/>
</dbReference>
<dbReference type="InterPro" id="IPR058163">
    <property type="entry name" value="LysR-type_TF_proteobact-type"/>
</dbReference>
<evidence type="ECO:0000313" key="7">
    <source>
        <dbReference type="Proteomes" id="UP000599109"/>
    </source>
</evidence>
<dbReference type="InterPro" id="IPR000847">
    <property type="entry name" value="LysR_HTH_N"/>
</dbReference>
<dbReference type="PANTHER" id="PTHR30537:SF5">
    <property type="entry name" value="HTH-TYPE TRANSCRIPTIONAL ACTIVATOR TTDR-RELATED"/>
    <property type="match status" value="1"/>
</dbReference>
<dbReference type="GO" id="GO:0003677">
    <property type="term" value="F:DNA binding"/>
    <property type="evidence" value="ECO:0007669"/>
    <property type="project" value="UniProtKB-KW"/>
</dbReference>
<proteinExistence type="inferred from homology"/>
<dbReference type="Gene3D" id="3.40.190.290">
    <property type="match status" value="1"/>
</dbReference>
<keyword evidence="4" id="KW-0804">Transcription</keyword>
<dbReference type="EMBL" id="JAEQNE010000001">
    <property type="protein sequence ID" value="MBL0390619.1"/>
    <property type="molecule type" value="Genomic_DNA"/>
</dbReference>
<dbReference type="GO" id="GO:0003700">
    <property type="term" value="F:DNA-binding transcription factor activity"/>
    <property type="evidence" value="ECO:0007669"/>
    <property type="project" value="InterPro"/>
</dbReference>
<name>A0A937CSI1_9BURK</name>